<sequence length="821" mass="88253">MKQLLMCSAALVVAAAPAIALAQSTGSQDFEDSIIVTGAQGDQSVGGVKIPETPKAKVTLDQEIIARQRPGQAINETLNLVPGVSFSNQDPWGSLGGSFTVRGFSSDRVSQTIDGIPLNDSGNYALYTNQQLDPEIIEAATVSLGSTDVDSPTASAAGGTINIRSLMPSDEMGAMISASYGNIVARGNDDDRAYHRIFGMFQTGVFTPFGTKAWFSASRATNKSTYTNYGGVDKQQYNGKLYQPIGSNGDFIALAGHYNQNRNTFNGSTYTTATFPGTTDGRFYDTATCTVDTPQTGVTDYANSCGSAFERRYNPSNTGNVRLNSRFTLANGLTLTVDPSFQYTKANGGGTSYAYEGASADGNTGGYYLKDSRNTATSSSTQYYYVGGVDLNGDGDTQDFVRVLSPSQTVTKRYGVIANLSYDIDPDNRLRLSYTYDRARHRQTGEAGYLEANGDPVDVFPINNPIVDADGNVVQKRNRLSYATLNQISGEYRGSYLDDQVILLLGARMPFFSRDLNQYCVTTDASGNVNCPTTQAGIDAQLAANSAYAAPQSRKFDYNKLLPNLGVTYKFTSKASVFTSYAKNLSVPGTDALYGALYFDEGSSSGNPKPETSDAFDLGVRYQSGIVQAQLSGWYTRYNNRLATAYDADCDCSVTRNLGRVDKYGVDGSVAVRPVKDLMLYVFGSYLKSEIKDDVQTGATTYAATAGKREAGAPVYTLGSRIQGTLGPVDLGLQIKRTGERYVNDINTVKLPGYTLVDLDARFSLEQCGLKKTFFQLNVTNLFDKVYIGYSGTGLTSTATTATTAYLGSPRAISGSMVVAF</sequence>
<evidence type="ECO:0000256" key="6">
    <source>
        <dbReference type="ARBA" id="ARBA00022729"/>
    </source>
</evidence>
<dbReference type="PANTHER" id="PTHR32552:SF89">
    <property type="entry name" value="CATECHOLATE SIDEROPHORE RECEPTOR FIU"/>
    <property type="match status" value="1"/>
</dbReference>
<evidence type="ECO:0000256" key="13">
    <source>
        <dbReference type="PROSITE-ProRule" id="PRU10143"/>
    </source>
</evidence>
<feature type="domain" description="TonB-dependent receptor-like beta-barrel" evidence="16">
    <location>
        <begin position="254"/>
        <end position="782"/>
    </location>
</feature>
<keyword evidence="6 15" id="KW-0732">Signal</keyword>
<evidence type="ECO:0000259" key="17">
    <source>
        <dbReference type="Pfam" id="PF07715"/>
    </source>
</evidence>
<keyword evidence="7" id="KW-0408">Iron</keyword>
<comment type="similarity">
    <text evidence="12 14">Belongs to the TonB-dependent receptor family.</text>
</comment>
<dbReference type="InterPro" id="IPR010916">
    <property type="entry name" value="TonB_box_CS"/>
</dbReference>
<dbReference type="GO" id="GO:0009279">
    <property type="term" value="C:cell outer membrane"/>
    <property type="evidence" value="ECO:0007669"/>
    <property type="project" value="UniProtKB-SubCell"/>
</dbReference>
<dbReference type="InterPro" id="IPR000531">
    <property type="entry name" value="Beta-barrel_TonB"/>
</dbReference>
<name>A0AA42WRU9_SPHYA</name>
<evidence type="ECO:0000256" key="15">
    <source>
        <dbReference type="SAM" id="SignalP"/>
    </source>
</evidence>
<evidence type="ECO:0000256" key="11">
    <source>
        <dbReference type="ARBA" id="ARBA00023237"/>
    </source>
</evidence>
<comment type="subcellular location">
    <subcellularLocation>
        <location evidence="1 12">Cell outer membrane</location>
        <topology evidence="1 12">Multi-pass membrane protein</topology>
    </subcellularLocation>
</comment>
<dbReference type="Pfam" id="PF07715">
    <property type="entry name" value="Plug"/>
    <property type="match status" value="1"/>
</dbReference>
<dbReference type="Proteomes" id="UP001162318">
    <property type="component" value="Unassembled WGS sequence"/>
</dbReference>
<dbReference type="Gene3D" id="2.40.170.20">
    <property type="entry name" value="TonB-dependent receptor, beta-barrel domain"/>
    <property type="match status" value="1"/>
</dbReference>
<evidence type="ECO:0000256" key="10">
    <source>
        <dbReference type="ARBA" id="ARBA00023136"/>
    </source>
</evidence>
<dbReference type="RefSeq" id="WP_279727973.1">
    <property type="nucleotide sequence ID" value="NZ_JAOCKX010000005.1"/>
</dbReference>
<dbReference type="SUPFAM" id="SSF56935">
    <property type="entry name" value="Porins"/>
    <property type="match status" value="1"/>
</dbReference>
<feature type="signal peptide" evidence="15">
    <location>
        <begin position="1"/>
        <end position="22"/>
    </location>
</feature>
<keyword evidence="11 12" id="KW-0998">Cell outer membrane</keyword>
<gene>
    <name evidence="18" type="ORF">N5J77_05560</name>
</gene>
<dbReference type="PANTHER" id="PTHR32552">
    <property type="entry name" value="FERRICHROME IRON RECEPTOR-RELATED"/>
    <property type="match status" value="1"/>
</dbReference>
<dbReference type="PROSITE" id="PS00430">
    <property type="entry name" value="TONB_DEPENDENT_REC_1"/>
    <property type="match status" value="1"/>
</dbReference>
<keyword evidence="18" id="KW-0675">Receptor</keyword>
<evidence type="ECO:0000256" key="2">
    <source>
        <dbReference type="ARBA" id="ARBA00022448"/>
    </source>
</evidence>
<keyword evidence="2 12" id="KW-0813">Transport</keyword>
<evidence type="ECO:0000313" key="19">
    <source>
        <dbReference type="Proteomes" id="UP001162318"/>
    </source>
</evidence>
<evidence type="ECO:0000256" key="3">
    <source>
        <dbReference type="ARBA" id="ARBA00022452"/>
    </source>
</evidence>
<feature type="short sequence motif" description="TonB box" evidence="13">
    <location>
        <begin position="33"/>
        <end position="39"/>
    </location>
</feature>
<dbReference type="PROSITE" id="PS52016">
    <property type="entry name" value="TONB_DEPENDENT_REC_3"/>
    <property type="match status" value="1"/>
</dbReference>
<organism evidence="18 19">
    <name type="scientific">Sphingobium yanoikuyae</name>
    <name type="common">Sphingomonas yanoikuyae</name>
    <dbReference type="NCBI Taxonomy" id="13690"/>
    <lineage>
        <taxon>Bacteria</taxon>
        <taxon>Pseudomonadati</taxon>
        <taxon>Pseudomonadota</taxon>
        <taxon>Alphaproteobacteria</taxon>
        <taxon>Sphingomonadales</taxon>
        <taxon>Sphingomonadaceae</taxon>
        <taxon>Sphingobium</taxon>
    </lineage>
</organism>
<evidence type="ECO:0000256" key="12">
    <source>
        <dbReference type="PROSITE-ProRule" id="PRU01360"/>
    </source>
</evidence>
<evidence type="ECO:0000256" key="8">
    <source>
        <dbReference type="ARBA" id="ARBA00023065"/>
    </source>
</evidence>
<dbReference type="AlphaFoldDB" id="A0AA42WRU9"/>
<evidence type="ECO:0000256" key="7">
    <source>
        <dbReference type="ARBA" id="ARBA00023004"/>
    </source>
</evidence>
<keyword evidence="8" id="KW-0406">Ion transport</keyword>
<keyword evidence="5 12" id="KW-0812">Transmembrane</keyword>
<dbReference type="Pfam" id="PF00593">
    <property type="entry name" value="TonB_dep_Rec_b-barrel"/>
    <property type="match status" value="1"/>
</dbReference>
<evidence type="ECO:0000256" key="9">
    <source>
        <dbReference type="ARBA" id="ARBA00023077"/>
    </source>
</evidence>
<evidence type="ECO:0000256" key="1">
    <source>
        <dbReference type="ARBA" id="ARBA00004571"/>
    </source>
</evidence>
<keyword evidence="9 13" id="KW-0798">TonB box</keyword>
<keyword evidence="3 12" id="KW-1134">Transmembrane beta strand</keyword>
<dbReference type="EMBL" id="JAOCKX010000005">
    <property type="protein sequence ID" value="MDH2130583.1"/>
    <property type="molecule type" value="Genomic_DNA"/>
</dbReference>
<proteinExistence type="inferred from homology"/>
<dbReference type="InterPro" id="IPR039426">
    <property type="entry name" value="TonB-dep_rcpt-like"/>
</dbReference>
<keyword evidence="4" id="KW-0410">Iron transport</keyword>
<dbReference type="InterPro" id="IPR012910">
    <property type="entry name" value="Plug_dom"/>
</dbReference>
<dbReference type="InterPro" id="IPR037066">
    <property type="entry name" value="Plug_dom_sf"/>
</dbReference>
<feature type="domain" description="TonB-dependent receptor plug" evidence="17">
    <location>
        <begin position="52"/>
        <end position="158"/>
    </location>
</feature>
<reference evidence="18" key="1">
    <citation type="submission" date="2022-09" db="EMBL/GenBank/DDBJ databases">
        <title>Intensive care unit water sources are persistently colonized with multi-drug resistant bacteria and are the site of extensive horizontal gene transfer of antibiotic resistance genes.</title>
        <authorList>
            <person name="Diorio-Toth L."/>
        </authorList>
    </citation>
    <scope>NUCLEOTIDE SEQUENCE</scope>
    <source>
        <strain evidence="18">GD03659</strain>
    </source>
</reference>
<evidence type="ECO:0000256" key="14">
    <source>
        <dbReference type="RuleBase" id="RU003357"/>
    </source>
</evidence>
<dbReference type="InterPro" id="IPR036942">
    <property type="entry name" value="Beta-barrel_TonB_sf"/>
</dbReference>
<evidence type="ECO:0000259" key="16">
    <source>
        <dbReference type="Pfam" id="PF00593"/>
    </source>
</evidence>
<feature type="chain" id="PRO_5041398190" evidence="15">
    <location>
        <begin position="23"/>
        <end position="821"/>
    </location>
</feature>
<keyword evidence="10 12" id="KW-0472">Membrane</keyword>
<evidence type="ECO:0000313" key="18">
    <source>
        <dbReference type="EMBL" id="MDH2130583.1"/>
    </source>
</evidence>
<evidence type="ECO:0000256" key="4">
    <source>
        <dbReference type="ARBA" id="ARBA00022496"/>
    </source>
</evidence>
<dbReference type="Gene3D" id="2.170.130.10">
    <property type="entry name" value="TonB-dependent receptor, plug domain"/>
    <property type="match status" value="1"/>
</dbReference>
<comment type="caution">
    <text evidence="18">The sequence shown here is derived from an EMBL/GenBank/DDBJ whole genome shotgun (WGS) entry which is preliminary data.</text>
</comment>
<evidence type="ECO:0000256" key="5">
    <source>
        <dbReference type="ARBA" id="ARBA00022692"/>
    </source>
</evidence>
<accession>A0AA42WRU9</accession>
<dbReference type="GO" id="GO:0015344">
    <property type="term" value="F:siderophore uptake transmembrane transporter activity"/>
    <property type="evidence" value="ECO:0007669"/>
    <property type="project" value="TreeGrafter"/>
</dbReference>
<protein>
    <submittedName>
        <fullName evidence="18">TonB-dependent receptor</fullName>
    </submittedName>
</protein>